<dbReference type="EMBL" id="BTCL01000007">
    <property type="protein sequence ID" value="GMK45491.1"/>
    <property type="molecule type" value="Genomic_DNA"/>
</dbReference>
<organism evidence="2 3">
    <name type="scientific">Paenibacillus glycanilyticus</name>
    <dbReference type="NCBI Taxonomy" id="126569"/>
    <lineage>
        <taxon>Bacteria</taxon>
        <taxon>Bacillati</taxon>
        <taxon>Bacillota</taxon>
        <taxon>Bacilli</taxon>
        <taxon>Bacillales</taxon>
        <taxon>Paenibacillaceae</taxon>
        <taxon>Paenibacillus</taxon>
    </lineage>
</organism>
<name>A0ABQ6NK85_9BACL</name>
<dbReference type="InterPro" id="IPR013739">
    <property type="entry name" value="Beta_galactosidase_C"/>
</dbReference>
<sequence length="101" mass="11856">MFRTVYYLGTFPEEDFYVDFMRDAADQSGLHNFPGLPEGVQISIRANESTRYLFLMNLTRKQQTVQLDRTYRSLFDDRNINQALTMDPYAVEIVELPHKNA</sequence>
<evidence type="ECO:0000313" key="2">
    <source>
        <dbReference type="EMBL" id="GMK45491.1"/>
    </source>
</evidence>
<dbReference type="Proteomes" id="UP001285921">
    <property type="component" value="Unassembled WGS sequence"/>
</dbReference>
<dbReference type="Gene3D" id="2.60.40.1180">
    <property type="entry name" value="Golgi alpha-mannosidase II"/>
    <property type="match status" value="1"/>
</dbReference>
<dbReference type="SUPFAM" id="SSF51011">
    <property type="entry name" value="Glycosyl hydrolase domain"/>
    <property type="match status" value="1"/>
</dbReference>
<gene>
    <name evidence="2" type="ORF">PghCCS26_26190</name>
</gene>
<protein>
    <recommendedName>
        <fullName evidence="1">Beta-galactosidase C-terminal domain-containing protein</fullName>
    </recommendedName>
</protein>
<accession>A0ABQ6NK85</accession>
<evidence type="ECO:0000313" key="3">
    <source>
        <dbReference type="Proteomes" id="UP001285921"/>
    </source>
</evidence>
<dbReference type="Pfam" id="PF08533">
    <property type="entry name" value="Glyco_hydro_42C"/>
    <property type="match status" value="1"/>
</dbReference>
<reference evidence="2 3" key="1">
    <citation type="submission" date="2023-05" db="EMBL/GenBank/DDBJ databases">
        <title>Draft genome of Paenibacillus sp. CCS26.</title>
        <authorList>
            <person name="Akita H."/>
            <person name="Shinto Y."/>
            <person name="Kimura Z."/>
        </authorList>
    </citation>
    <scope>NUCLEOTIDE SEQUENCE [LARGE SCALE GENOMIC DNA]</scope>
    <source>
        <strain evidence="2 3">CCS26</strain>
    </source>
</reference>
<keyword evidence="3" id="KW-1185">Reference proteome</keyword>
<proteinExistence type="predicted"/>
<feature type="domain" description="Beta-galactosidase C-terminal" evidence="1">
    <location>
        <begin position="39"/>
        <end position="95"/>
    </location>
</feature>
<dbReference type="InterPro" id="IPR013780">
    <property type="entry name" value="Glyco_hydro_b"/>
</dbReference>
<dbReference type="RefSeq" id="WP_317980213.1">
    <property type="nucleotide sequence ID" value="NZ_BTCL01000007.1"/>
</dbReference>
<evidence type="ECO:0000259" key="1">
    <source>
        <dbReference type="Pfam" id="PF08533"/>
    </source>
</evidence>
<comment type="caution">
    <text evidence="2">The sequence shown here is derived from an EMBL/GenBank/DDBJ whole genome shotgun (WGS) entry which is preliminary data.</text>
</comment>